<dbReference type="AlphaFoldDB" id="A0A1I7YHF6"/>
<evidence type="ECO:0000313" key="2">
    <source>
        <dbReference type="WBParaSite" id="L893_g16409.t1"/>
    </source>
</evidence>
<protein>
    <submittedName>
        <fullName evidence="2">NTR domain-containing protein</fullName>
    </submittedName>
</protein>
<evidence type="ECO:0000313" key="1">
    <source>
        <dbReference type="Proteomes" id="UP000095287"/>
    </source>
</evidence>
<keyword evidence="1" id="KW-1185">Reference proteome</keyword>
<sequence>MEISYTAKVVQIFRVCPVCSSDLLFVFKAKYGVPVVGSTVVITTPSNSAACGVDWLRIGNQYLLNGRTQAQLDMSLCAQIEAVEWTVVSPDVKGALQNGTFEPCSKECH</sequence>
<name>A0A1I7YHF6_9BILA</name>
<reference evidence="2" key="1">
    <citation type="submission" date="2016-11" db="UniProtKB">
        <authorList>
            <consortium name="WormBaseParasite"/>
        </authorList>
    </citation>
    <scope>IDENTIFICATION</scope>
</reference>
<accession>A0A1I7YHF6</accession>
<dbReference type="SUPFAM" id="SSF50242">
    <property type="entry name" value="TIMP-like"/>
    <property type="match status" value="1"/>
</dbReference>
<organism evidence="1 2">
    <name type="scientific">Steinernema glaseri</name>
    <dbReference type="NCBI Taxonomy" id="37863"/>
    <lineage>
        <taxon>Eukaryota</taxon>
        <taxon>Metazoa</taxon>
        <taxon>Ecdysozoa</taxon>
        <taxon>Nematoda</taxon>
        <taxon>Chromadorea</taxon>
        <taxon>Rhabditida</taxon>
        <taxon>Tylenchina</taxon>
        <taxon>Panagrolaimomorpha</taxon>
        <taxon>Strongyloidoidea</taxon>
        <taxon>Steinernematidae</taxon>
        <taxon>Steinernema</taxon>
    </lineage>
</organism>
<dbReference type="WBParaSite" id="L893_g16409.t1">
    <property type="protein sequence ID" value="L893_g16409.t1"/>
    <property type="gene ID" value="L893_g16409"/>
</dbReference>
<dbReference type="InterPro" id="IPR008993">
    <property type="entry name" value="TIMP-like_OB-fold"/>
</dbReference>
<dbReference type="Gene3D" id="2.40.50.120">
    <property type="match status" value="1"/>
</dbReference>
<proteinExistence type="predicted"/>
<dbReference type="Proteomes" id="UP000095287">
    <property type="component" value="Unplaced"/>
</dbReference>